<dbReference type="InterPro" id="IPR052091">
    <property type="entry name" value="Beta-ala_Activ/Resist"/>
</dbReference>
<sequence length="400" mass="44296">MTAKFLHELVHVAAREHGDKTAVAFDSSIAARVSLTYDEVMSLANDLTGHLRVSVQKHDGIIGLFCHADVLLPVWIIGILQFPAAYVPLDPALPPLCTMRMMNKCRLNFCLIQNELLNATPTLVRRFGRRVLQEEVLSANSSLRLLAFGGEPFPSLNLLKRWKQEGNGTHICNLYGTTEVSCWASWYKVPDEHLCLENTTDISVPLGEPMLDTIMEVRDETGCLVTEGEGQLFIGGQERVCLLDDEETVVKGTMRATGDWVQVRDSCLYFQGRKDRLVKRFGQRVHLDALQLVIENLPQVEACAVSLSEGDRLVAFIVLSSGQLGALSSFSLEIHNEEPFQHSTQSSEDLTAVEVSRNATSLSLREGGEIRHKLSQLVAGHSIPDMILFIPALPLTSHGK</sequence>
<dbReference type="PANTHER" id="PTHR44394:SF1">
    <property type="entry name" value="BETA-ALANINE-ACTIVATING ENZYME"/>
    <property type="match status" value="1"/>
</dbReference>
<proteinExistence type="predicted"/>
<dbReference type="Gene3D" id="3.40.50.12780">
    <property type="entry name" value="N-terminal domain of ligase-like"/>
    <property type="match status" value="2"/>
</dbReference>
<accession>A0A3N0YXJ6</accession>
<feature type="domain" description="AMP-dependent synthetase/ligase" evidence="1">
    <location>
        <begin position="13"/>
        <end position="113"/>
    </location>
</feature>
<dbReference type="GO" id="GO:0043041">
    <property type="term" value="P:amino acid activation for nonribosomal peptide biosynthetic process"/>
    <property type="evidence" value="ECO:0007669"/>
    <property type="project" value="TreeGrafter"/>
</dbReference>
<evidence type="ECO:0000313" key="3">
    <source>
        <dbReference type="Proteomes" id="UP000281406"/>
    </source>
</evidence>
<evidence type="ECO:0000313" key="2">
    <source>
        <dbReference type="EMBL" id="ROL51025.1"/>
    </source>
</evidence>
<dbReference type="EMBL" id="RJVU01019258">
    <property type="protein sequence ID" value="ROL51025.1"/>
    <property type="molecule type" value="Genomic_DNA"/>
</dbReference>
<dbReference type="OrthoDB" id="408177at2759"/>
<dbReference type="Pfam" id="PF00501">
    <property type="entry name" value="AMP-binding"/>
    <property type="match status" value="2"/>
</dbReference>
<dbReference type="PANTHER" id="PTHR44394">
    <property type="entry name" value="BETA-ALANINE-ACTIVATING ENZYME"/>
    <property type="match status" value="1"/>
</dbReference>
<dbReference type="InterPro" id="IPR045851">
    <property type="entry name" value="AMP-bd_C_sf"/>
</dbReference>
<organism evidence="2 3">
    <name type="scientific">Anabarilius grahami</name>
    <name type="common">Kanglang fish</name>
    <name type="synonym">Barilius grahami</name>
    <dbReference type="NCBI Taxonomy" id="495550"/>
    <lineage>
        <taxon>Eukaryota</taxon>
        <taxon>Metazoa</taxon>
        <taxon>Chordata</taxon>
        <taxon>Craniata</taxon>
        <taxon>Vertebrata</taxon>
        <taxon>Euteleostomi</taxon>
        <taxon>Actinopterygii</taxon>
        <taxon>Neopterygii</taxon>
        <taxon>Teleostei</taxon>
        <taxon>Ostariophysi</taxon>
        <taxon>Cypriniformes</taxon>
        <taxon>Xenocyprididae</taxon>
        <taxon>Xenocypridinae</taxon>
        <taxon>Xenocypridinae incertae sedis</taxon>
        <taxon>Anabarilius</taxon>
    </lineage>
</organism>
<name>A0A3N0YXJ6_ANAGA</name>
<feature type="domain" description="AMP-dependent synthetase/ligase" evidence="1">
    <location>
        <begin position="116"/>
        <end position="237"/>
    </location>
</feature>
<comment type="caution">
    <text evidence="2">The sequence shown here is derived from an EMBL/GenBank/DDBJ whole genome shotgun (WGS) entry which is preliminary data.</text>
</comment>
<dbReference type="Proteomes" id="UP000281406">
    <property type="component" value="Unassembled WGS sequence"/>
</dbReference>
<dbReference type="AlphaFoldDB" id="A0A3N0YXJ6"/>
<keyword evidence="3" id="KW-1185">Reference proteome</keyword>
<evidence type="ECO:0000259" key="1">
    <source>
        <dbReference type="Pfam" id="PF00501"/>
    </source>
</evidence>
<dbReference type="Gene3D" id="3.30.300.30">
    <property type="match status" value="1"/>
</dbReference>
<protein>
    <submittedName>
        <fullName evidence="2">Acyl-CoA synthetase family member 4</fullName>
    </submittedName>
</protein>
<gene>
    <name evidence="2" type="ORF">DPX16_14556</name>
</gene>
<dbReference type="InterPro" id="IPR042099">
    <property type="entry name" value="ANL_N_sf"/>
</dbReference>
<reference evidence="2 3" key="1">
    <citation type="submission" date="2018-10" db="EMBL/GenBank/DDBJ databases">
        <title>Genome assembly for a Yunnan-Guizhou Plateau 3E fish, Anabarilius grahami (Regan), and its evolutionary and genetic applications.</title>
        <authorList>
            <person name="Jiang W."/>
        </authorList>
    </citation>
    <scope>NUCLEOTIDE SEQUENCE [LARGE SCALE GENOMIC DNA]</scope>
    <source>
        <strain evidence="2">AG-KIZ</strain>
        <tissue evidence="2">Muscle</tissue>
    </source>
</reference>
<dbReference type="SUPFAM" id="SSF56801">
    <property type="entry name" value="Acetyl-CoA synthetase-like"/>
    <property type="match status" value="1"/>
</dbReference>
<dbReference type="InterPro" id="IPR000873">
    <property type="entry name" value="AMP-dep_synth/lig_dom"/>
</dbReference>